<evidence type="ECO:0000256" key="1">
    <source>
        <dbReference type="SAM" id="MobiDB-lite"/>
    </source>
</evidence>
<dbReference type="EMBL" id="LT984809">
    <property type="protein sequence ID" value="SPD49229.1"/>
    <property type="molecule type" value="Genomic_DNA"/>
</dbReference>
<organism evidence="3">
    <name type="scientific">Cupriavidus taiwanensis</name>
    <dbReference type="NCBI Taxonomy" id="164546"/>
    <lineage>
        <taxon>Bacteria</taxon>
        <taxon>Pseudomonadati</taxon>
        <taxon>Pseudomonadota</taxon>
        <taxon>Betaproteobacteria</taxon>
        <taxon>Burkholderiales</taxon>
        <taxon>Burkholderiaceae</taxon>
        <taxon>Cupriavidus</taxon>
    </lineage>
</organism>
<evidence type="ECO:0000313" key="4">
    <source>
        <dbReference type="Proteomes" id="UP000256952"/>
    </source>
</evidence>
<dbReference type="EMBL" id="LT976981">
    <property type="protein sequence ID" value="SOZ74746.1"/>
    <property type="molecule type" value="Genomic_DNA"/>
</dbReference>
<geneLocation type="plasmid" evidence="3">
    <name>I</name>
</geneLocation>
<dbReference type="AlphaFoldDB" id="A0A375HFP9"/>
<dbReference type="Proteomes" id="UP000256952">
    <property type="component" value="Plasmid CBM2613_p"/>
</dbReference>
<keyword evidence="3" id="KW-0614">Plasmid</keyword>
<reference evidence="3 4" key="1">
    <citation type="submission" date="2018-01" db="EMBL/GenBank/DDBJ databases">
        <authorList>
            <person name="Gaut B.S."/>
            <person name="Morton B.R."/>
            <person name="Clegg M.T."/>
            <person name="Duvall M.R."/>
        </authorList>
    </citation>
    <scope>NUCLEOTIDE SEQUENCE</scope>
    <source>
        <strain evidence="3">Cupriavidus taiwanensis STM 8555</strain>
        <plasmid evidence="3">I</plasmid>
        <plasmid evidence="4">Plasmid cbm2613_p</plasmid>
    </source>
</reference>
<geneLocation type="plasmid" evidence="2">
    <name>CBM2613_p</name>
</geneLocation>
<proteinExistence type="predicted"/>
<evidence type="ECO:0000313" key="2">
    <source>
        <dbReference type="EMBL" id="SOZ74746.1"/>
    </source>
</evidence>
<reference evidence="2" key="2">
    <citation type="submission" date="2018-01" db="EMBL/GenBank/DDBJ databases">
        <authorList>
            <person name="Clerissi C."/>
        </authorList>
    </citation>
    <scope>NUCLEOTIDE SEQUENCE</scope>
    <source>
        <strain evidence="2">Cupriavidus taiwanensis STM 8556</strain>
        <plasmid evidence="2">CBM2613_p</plasmid>
    </source>
</reference>
<geneLocation type="plasmid" evidence="4">
    <name>cbm2613_p</name>
</geneLocation>
<sequence>MRRKIRPAGTFASEAESTNATHSPDSLSGAQLGALPNAQRNRWGEPLVFSNSVPASINPSRDAVVANSANFRAG</sequence>
<accession>A0A375HFP9</accession>
<feature type="compositionally biased region" description="Polar residues" evidence="1">
    <location>
        <begin position="15"/>
        <end position="29"/>
    </location>
</feature>
<feature type="region of interest" description="Disordered" evidence="1">
    <location>
        <begin position="1"/>
        <end position="32"/>
    </location>
</feature>
<name>A0A375HFP9_9BURK</name>
<protein>
    <submittedName>
        <fullName evidence="3">Uncharacterized protein</fullName>
    </submittedName>
</protein>
<gene>
    <name evidence="3" type="ORF">CBM2612_P0574</name>
    <name evidence="2" type="ORF">CBM2613_P60116</name>
</gene>
<evidence type="ECO:0000313" key="3">
    <source>
        <dbReference type="EMBL" id="SPD49229.1"/>
    </source>
</evidence>